<feature type="chain" id="PRO_5046618701" evidence="1">
    <location>
        <begin position="18"/>
        <end position="173"/>
    </location>
</feature>
<comment type="caution">
    <text evidence="3">The sequence shown here is derived from an EMBL/GenBank/DDBJ whole genome shotgun (WGS) entry which is preliminary data.</text>
</comment>
<sequence length="173" mass="19581">MKRITILLIAILLTACAAKGPAYQAAKAPENGNALVYIYRINTAAFGARDAYFYVDNKNIADLSVEGYTWFHVPAGEHKFEQKWPVDTLAGNPVRAKLQQIFTRKANEENANRMTLSEGYVNWEAGKTYYYRLATALPSVYPTLTMQWLLQEVTPEQALPELKKSKLQNSFIK</sequence>
<dbReference type="PROSITE" id="PS51257">
    <property type="entry name" value="PROKAR_LIPOPROTEIN"/>
    <property type="match status" value="1"/>
</dbReference>
<name>A0ABR6Z4G7_9BURK</name>
<dbReference type="EMBL" id="JACOFX010000001">
    <property type="protein sequence ID" value="MBC3906688.1"/>
    <property type="molecule type" value="Genomic_DNA"/>
</dbReference>
<accession>A0ABR6Z4G7</accession>
<evidence type="ECO:0000313" key="4">
    <source>
        <dbReference type="Proteomes" id="UP000646911"/>
    </source>
</evidence>
<dbReference type="Pfam" id="PF11008">
    <property type="entry name" value="DUF2846"/>
    <property type="match status" value="1"/>
</dbReference>
<evidence type="ECO:0000313" key="3">
    <source>
        <dbReference type="EMBL" id="MBC3906688.1"/>
    </source>
</evidence>
<feature type="domain" description="DUF2846" evidence="2">
    <location>
        <begin position="30"/>
        <end position="137"/>
    </location>
</feature>
<keyword evidence="4" id="KW-1185">Reference proteome</keyword>
<feature type="signal peptide" evidence="1">
    <location>
        <begin position="1"/>
        <end position="17"/>
    </location>
</feature>
<reference evidence="3 4" key="1">
    <citation type="submission" date="2020-08" db="EMBL/GenBank/DDBJ databases">
        <title>Novel species isolated from subtropical streams in China.</title>
        <authorList>
            <person name="Lu H."/>
        </authorList>
    </citation>
    <scope>NUCLEOTIDE SEQUENCE [LARGE SCALE GENOMIC DNA]</scope>
    <source>
        <strain evidence="3 4">NL8W</strain>
    </source>
</reference>
<evidence type="ECO:0000256" key="1">
    <source>
        <dbReference type="SAM" id="SignalP"/>
    </source>
</evidence>
<organism evidence="3 4">
    <name type="scientific">Undibacterium umbellatum</name>
    <dbReference type="NCBI Taxonomy" id="2762300"/>
    <lineage>
        <taxon>Bacteria</taxon>
        <taxon>Pseudomonadati</taxon>
        <taxon>Pseudomonadota</taxon>
        <taxon>Betaproteobacteria</taxon>
        <taxon>Burkholderiales</taxon>
        <taxon>Oxalobacteraceae</taxon>
        <taxon>Undibacterium</taxon>
    </lineage>
</organism>
<dbReference type="InterPro" id="IPR022548">
    <property type="entry name" value="DUF2846"/>
</dbReference>
<proteinExistence type="predicted"/>
<gene>
    <name evidence="3" type="ORF">H8L47_03835</name>
</gene>
<dbReference type="Proteomes" id="UP000646911">
    <property type="component" value="Unassembled WGS sequence"/>
</dbReference>
<evidence type="ECO:0000259" key="2">
    <source>
        <dbReference type="Pfam" id="PF11008"/>
    </source>
</evidence>
<protein>
    <submittedName>
        <fullName evidence="3">DUF2846 domain-containing protein</fullName>
    </submittedName>
</protein>
<keyword evidence="1" id="KW-0732">Signal</keyword>